<dbReference type="EMBL" id="WDCP01000211">
    <property type="protein sequence ID" value="KAB6334970.1"/>
    <property type="molecule type" value="Genomic_DNA"/>
</dbReference>
<proteinExistence type="predicted"/>
<dbReference type="Proteomes" id="UP000438288">
    <property type="component" value="Unassembled WGS sequence"/>
</dbReference>
<evidence type="ECO:0000313" key="1">
    <source>
        <dbReference type="EMBL" id="KAB6334970.1"/>
    </source>
</evidence>
<accession>A0A7J5Q3C6</accession>
<feature type="non-terminal residue" evidence="1">
    <location>
        <position position="338"/>
    </location>
</feature>
<reference evidence="1 2" key="1">
    <citation type="journal article" date="2019" name="Nat. Med.">
        <title>A library of human gut bacterial isolates paired with longitudinal multiomics data enables mechanistic microbiome research.</title>
        <authorList>
            <person name="Poyet M."/>
            <person name="Groussin M."/>
            <person name="Gibbons S.M."/>
            <person name="Avila-Pacheco J."/>
            <person name="Jiang X."/>
            <person name="Kearney S.M."/>
            <person name="Perrotta A.R."/>
            <person name="Berdy B."/>
            <person name="Zhao S."/>
            <person name="Lieberman T.D."/>
            <person name="Swanson P.K."/>
            <person name="Smith M."/>
            <person name="Roesemann S."/>
            <person name="Alexander J.E."/>
            <person name="Rich S.A."/>
            <person name="Livny J."/>
            <person name="Vlamakis H."/>
            <person name="Clish C."/>
            <person name="Bullock K."/>
            <person name="Deik A."/>
            <person name="Scott J."/>
            <person name="Pierce K.A."/>
            <person name="Xavier R.J."/>
            <person name="Alm E.J."/>
        </authorList>
    </citation>
    <scope>NUCLEOTIDE SEQUENCE [LARGE SCALE GENOMIC DNA]</scope>
    <source>
        <strain evidence="1 2">BIOML-A16</strain>
    </source>
</reference>
<keyword evidence="1" id="KW-0675">Receptor</keyword>
<gene>
    <name evidence="1" type="ORF">GAZ43_27325</name>
</gene>
<dbReference type="SUPFAM" id="SSF56935">
    <property type="entry name" value="Porins"/>
    <property type="match status" value="1"/>
</dbReference>
<organism evidence="1 2">
    <name type="scientific">Bacteroides xylanisolvens</name>
    <dbReference type="NCBI Taxonomy" id="371601"/>
    <lineage>
        <taxon>Bacteria</taxon>
        <taxon>Pseudomonadati</taxon>
        <taxon>Bacteroidota</taxon>
        <taxon>Bacteroidia</taxon>
        <taxon>Bacteroidales</taxon>
        <taxon>Bacteroidaceae</taxon>
        <taxon>Bacteroides</taxon>
    </lineage>
</organism>
<protein>
    <submittedName>
        <fullName evidence="1">TonB-dependent receptor</fullName>
    </submittedName>
</protein>
<sequence>TNYMEIAMNYNRDFDEHGISGMLVFTRRTQQNSNAGDLQKSLPYKNQGLSGRFTYSYDKRYFAEFNFGYNGSERFAQNERYGFFPSFGIGYLMSNEKFWKPLENTISKLKWKFTYGLVGNDAIGDSNDRFFYLSNVNMNDDGKGQDFGTNWGNHINGITVTRYANELITWEKAKKMNIGIELGLFNKQEIQADVFYEKRNSILMTRSFIPSTMGLTADVRANVGAASGKGIDMSVDYSHSINKDLWVTGRANFTYATSKYEKIEEPDYLGAGTPWRSQVGQKLSQRWGFIAERLFIDEADIANSPEQNFGGKLMAGDIKYKDIDKDGEITEADKLPIG</sequence>
<dbReference type="AlphaFoldDB" id="A0A7J5Q3C6"/>
<name>A0A7J5Q3C6_9BACE</name>
<comment type="caution">
    <text evidence="1">The sequence shown here is derived from an EMBL/GenBank/DDBJ whole genome shotgun (WGS) entry which is preliminary data.</text>
</comment>
<evidence type="ECO:0000313" key="2">
    <source>
        <dbReference type="Proteomes" id="UP000438288"/>
    </source>
</evidence>
<feature type="non-terminal residue" evidence="1">
    <location>
        <position position="1"/>
    </location>
</feature>